<dbReference type="AlphaFoldDB" id="A0A1F7SB48"/>
<proteinExistence type="predicted"/>
<organism evidence="1 2">
    <name type="scientific">Candidatus Schekmanbacteria bacterium RBG_13_48_7</name>
    <dbReference type="NCBI Taxonomy" id="1817878"/>
    <lineage>
        <taxon>Bacteria</taxon>
        <taxon>Candidatus Schekmaniibacteriota</taxon>
    </lineage>
</organism>
<accession>A0A1F7SB48</accession>
<protein>
    <submittedName>
        <fullName evidence="1">Uncharacterized protein</fullName>
    </submittedName>
</protein>
<comment type="caution">
    <text evidence="1">The sequence shown here is derived from an EMBL/GenBank/DDBJ whole genome shotgun (WGS) entry which is preliminary data.</text>
</comment>
<dbReference type="EMBL" id="MGDD01000002">
    <property type="protein sequence ID" value="OGL50498.1"/>
    <property type="molecule type" value="Genomic_DNA"/>
</dbReference>
<gene>
    <name evidence="1" type="ORF">A2161_19250</name>
</gene>
<reference evidence="1 2" key="1">
    <citation type="journal article" date="2016" name="Nat. Commun.">
        <title>Thousands of microbial genomes shed light on interconnected biogeochemical processes in an aquifer system.</title>
        <authorList>
            <person name="Anantharaman K."/>
            <person name="Brown C.T."/>
            <person name="Hug L.A."/>
            <person name="Sharon I."/>
            <person name="Castelle C.J."/>
            <person name="Probst A.J."/>
            <person name="Thomas B.C."/>
            <person name="Singh A."/>
            <person name="Wilkins M.J."/>
            <person name="Karaoz U."/>
            <person name="Brodie E.L."/>
            <person name="Williams K.H."/>
            <person name="Hubbard S.S."/>
            <person name="Banfield J.F."/>
        </authorList>
    </citation>
    <scope>NUCLEOTIDE SEQUENCE [LARGE SCALE GENOMIC DNA]</scope>
</reference>
<evidence type="ECO:0000313" key="1">
    <source>
        <dbReference type="EMBL" id="OGL50498.1"/>
    </source>
</evidence>
<evidence type="ECO:0000313" key="2">
    <source>
        <dbReference type="Proteomes" id="UP000179266"/>
    </source>
</evidence>
<name>A0A1F7SB48_9BACT</name>
<sequence length="93" mass="10766">MCTICGKTFSQRDIFLGAVIRDVVVKEIIQDHPDWSPEDFICRADLAKYRAKYVRSLLESEKGELTNLNVLLKLFSWFGKLSVLIMFQHKSLT</sequence>
<dbReference type="Proteomes" id="UP000179266">
    <property type="component" value="Unassembled WGS sequence"/>
</dbReference>